<accession>A0ABX0QMG6</accession>
<reference evidence="3" key="1">
    <citation type="submission" date="2024-05" db="EMBL/GenBank/DDBJ databases">
        <authorList>
            <person name="Jung D.-H."/>
        </authorList>
    </citation>
    <scope>NUCLEOTIDE SEQUENCE</scope>
    <source>
        <strain evidence="3">JA-25</strain>
    </source>
</reference>
<evidence type="ECO:0000313" key="4">
    <source>
        <dbReference type="Proteomes" id="UP000606008"/>
    </source>
</evidence>
<feature type="region of interest" description="Disordered" evidence="1">
    <location>
        <begin position="1"/>
        <end position="28"/>
    </location>
</feature>
<proteinExistence type="predicted"/>
<protein>
    <submittedName>
        <fullName evidence="3">S8 family peptidase</fullName>
    </submittedName>
</protein>
<dbReference type="Gene3D" id="3.40.50.200">
    <property type="entry name" value="Peptidase S8/S53 domain"/>
    <property type="match status" value="1"/>
</dbReference>
<dbReference type="RefSeq" id="WP_166694193.1">
    <property type="nucleotide sequence ID" value="NZ_WAEL01000013.1"/>
</dbReference>
<comment type="caution">
    <text evidence="3">The sequence shown here is derived from an EMBL/GenBank/DDBJ whole genome shotgun (WGS) entry which is preliminary data.</text>
</comment>
<sequence length="789" mass="88071">MEPKNLPIKLFSKRGTQDERRTEGGGGNELPRWVLPPALLEAKSEVFREILNTTALTLIDRQPDRKFIPAVLEVTVREEAMAKSHRNEVAKLFNRKEEYNLIGLSDDLDLMVKVDSTEQVRFIDQNLQRPISFPVALSAIDAIRPFQPRVDLPDDKATPLKIKLINFPDRRVNERIEQAFEGTLRANDTSFRKTAYAFGLTVYKVEQVRPDALELIQEFEALYSIDPMPSYQITLDELAPSASLPVKSPVSGKEYLTVGVLDSGIAPIPHLKPWLDERRYTAYDDSEVDRSHGTFVAGVLLYGDELEGQDWVGGGEFKLLDATVFPKRGVRIDEDELLENIQNAIRAYPDVKLWNLSGGGTTECGNRDFSDFGKALDDLQKQYGIVICKSAGNCYNFASSLPKRRIPISADSVISLVVGSVAHARQASDIVSEGYPSPFSRVGFGPNKLVKPELAHYGGNAGVKKTGEMTFTGVNSFSVTGGVVQQVGTSFSTPRVSALLAGLHHRVEGDFDPLLLKALAIHSAKYHPGLSLSPAERLKEMGFGLPSSVADIIYNTPYESTLILQDNILRGGYIEMLDFPFPDLLVNEAGQYYGEITLTLVVDPRLESSQGAEYCQSDIAVSFGTYEQVKRRDTTKRTIFNPIGRLNPNNVLLPNIYAARFQRYIDHPFTAERQLRDDLGKFHPVKKYAVNLQEMTEANRVRSLTAPKKWYLELKGLFSQAAESAAAQTGEVLSQDFCLIITIRDPLKRHDVYSAVTRNLTINNFQHTNIQLRNEVNINVGNRTNDQRG</sequence>
<evidence type="ECO:0000256" key="1">
    <source>
        <dbReference type="SAM" id="MobiDB-lite"/>
    </source>
</evidence>
<dbReference type="EMBL" id="WAEL01000013">
    <property type="protein sequence ID" value="NID13675.1"/>
    <property type="molecule type" value="Genomic_DNA"/>
</dbReference>
<dbReference type="InterPro" id="IPR034074">
    <property type="entry name" value="Y4bN_pept_dom"/>
</dbReference>
<dbReference type="InterPro" id="IPR036852">
    <property type="entry name" value="Peptidase_S8/S53_dom_sf"/>
</dbReference>
<dbReference type="Proteomes" id="UP000606008">
    <property type="component" value="Unassembled WGS sequence"/>
</dbReference>
<evidence type="ECO:0000259" key="2">
    <source>
        <dbReference type="Pfam" id="PF00082"/>
    </source>
</evidence>
<feature type="domain" description="Peptidase S8/S53" evidence="2">
    <location>
        <begin position="256"/>
        <end position="527"/>
    </location>
</feature>
<dbReference type="InterPro" id="IPR000209">
    <property type="entry name" value="Peptidase_S8/S53_dom"/>
</dbReference>
<evidence type="ECO:0000313" key="3">
    <source>
        <dbReference type="EMBL" id="NID13675.1"/>
    </source>
</evidence>
<dbReference type="Pfam" id="PF00082">
    <property type="entry name" value="Peptidase_S8"/>
    <property type="match status" value="1"/>
</dbReference>
<name>A0ABX0QMG6_9BACT</name>
<dbReference type="SUPFAM" id="SSF52743">
    <property type="entry name" value="Subtilisin-like"/>
    <property type="match status" value="1"/>
</dbReference>
<dbReference type="CDD" id="cd04847">
    <property type="entry name" value="Peptidases_S8_Subtilisin_like_2"/>
    <property type="match status" value="1"/>
</dbReference>
<organism evidence="3 4">
    <name type="scientific">Fibrivirga algicola</name>
    <dbReference type="NCBI Taxonomy" id="2950420"/>
    <lineage>
        <taxon>Bacteria</taxon>
        <taxon>Pseudomonadati</taxon>
        <taxon>Bacteroidota</taxon>
        <taxon>Cytophagia</taxon>
        <taxon>Cytophagales</taxon>
        <taxon>Spirosomataceae</taxon>
        <taxon>Fibrivirga</taxon>
    </lineage>
</organism>
<gene>
    <name evidence="3" type="ORF">F7231_26135</name>
</gene>
<keyword evidence="4" id="KW-1185">Reference proteome</keyword>